<feature type="transmembrane region" description="Helical" evidence="4">
    <location>
        <begin position="62"/>
        <end position="80"/>
    </location>
</feature>
<proteinExistence type="inferred from homology"/>
<evidence type="ECO:0000256" key="1">
    <source>
        <dbReference type="ARBA" id="ARBA00004141"/>
    </source>
</evidence>
<keyword evidence="4" id="KW-0812">Transmembrane</keyword>
<sequence length="469" mass="50386">MGTEILELATLPPAGAVHREENTDRDGEATDIQEVQRDHSSEAGTNNQLDPSLPPVDKGRQAWLFCICCTICETLIWGWNDTYGIFQDYYTSHAPFNSSSQATISAIATTSIGIQYMETVLVIAFAQRYPEYVKQMMWASLAICVSALLLSSFATHVWHLILLQGIIFGIAAGTLYAPVLVWISDWFVDRRGLAAGLIFGGSGLGSFAFPLFMGYLLEAVGFRWTLRIWALAFGVACAISITGINPRVPIRKRSSMPVPREPWLPRDLSPLKTPLLYWMLAISITQALSYFPVSILLSTYTSSLSSATLPPTVALAVFNIASAASYFLIGRITDSYPYPYIIFVSGLGSALAGFLVWGFASSLSLVFTFAAILSGGISALWPAAGTDIGGSRDHIASLAIGCFAGFKGIGATIGPVVAASLHDTGSHAKTVYGGFGFRKVEIFVGSMAIATSLGAVLLNFHSTSKKKVV</sequence>
<feature type="transmembrane region" description="Helical" evidence="4">
    <location>
        <begin position="395"/>
        <end position="422"/>
    </location>
</feature>
<feature type="transmembrane region" description="Helical" evidence="4">
    <location>
        <begin position="161"/>
        <end position="183"/>
    </location>
</feature>
<feature type="transmembrane region" description="Helical" evidence="4">
    <location>
        <begin position="365"/>
        <end position="383"/>
    </location>
</feature>
<evidence type="ECO:0000313" key="6">
    <source>
        <dbReference type="EMBL" id="PPQ90775.1"/>
    </source>
</evidence>
<dbReference type="InterPro" id="IPR011701">
    <property type="entry name" value="MFS"/>
</dbReference>
<dbReference type="STRING" id="93625.A0A409XJ25"/>
<dbReference type="PROSITE" id="PS50850">
    <property type="entry name" value="MFS"/>
    <property type="match status" value="1"/>
</dbReference>
<comment type="caution">
    <text evidence="6">The sequence shown here is derived from an EMBL/GenBank/DDBJ whole genome shotgun (WGS) entry which is preliminary data.</text>
</comment>
<dbReference type="InterPro" id="IPR036259">
    <property type="entry name" value="MFS_trans_sf"/>
</dbReference>
<feature type="region of interest" description="Disordered" evidence="3">
    <location>
        <begin position="35"/>
        <end position="54"/>
    </location>
</feature>
<evidence type="ECO:0000256" key="2">
    <source>
        <dbReference type="ARBA" id="ARBA00006727"/>
    </source>
</evidence>
<reference evidence="6 7" key="1">
    <citation type="journal article" date="2018" name="Evol. Lett.">
        <title>Horizontal gene cluster transfer increased hallucinogenic mushroom diversity.</title>
        <authorList>
            <person name="Reynolds H.T."/>
            <person name="Vijayakumar V."/>
            <person name="Gluck-Thaler E."/>
            <person name="Korotkin H.B."/>
            <person name="Matheny P.B."/>
            <person name="Slot J.C."/>
        </authorList>
    </citation>
    <scope>NUCLEOTIDE SEQUENCE [LARGE SCALE GENOMIC DNA]</scope>
    <source>
        <strain evidence="6 7">2631</strain>
    </source>
</reference>
<dbReference type="PANTHER" id="PTHR11360">
    <property type="entry name" value="MONOCARBOXYLATE TRANSPORTER"/>
    <property type="match status" value="1"/>
</dbReference>
<comment type="subcellular location">
    <subcellularLocation>
        <location evidence="1">Membrane</location>
        <topology evidence="1">Multi-pass membrane protein</topology>
    </subcellularLocation>
</comment>
<dbReference type="EMBL" id="NHYD01001548">
    <property type="protein sequence ID" value="PPQ90775.1"/>
    <property type="molecule type" value="Genomic_DNA"/>
</dbReference>
<protein>
    <recommendedName>
        <fullName evidence="5">Major facilitator superfamily (MFS) profile domain-containing protein</fullName>
    </recommendedName>
</protein>
<evidence type="ECO:0000259" key="5">
    <source>
        <dbReference type="PROSITE" id="PS50850"/>
    </source>
</evidence>
<dbReference type="GO" id="GO:0022857">
    <property type="term" value="F:transmembrane transporter activity"/>
    <property type="evidence" value="ECO:0007669"/>
    <property type="project" value="InterPro"/>
</dbReference>
<evidence type="ECO:0000313" key="7">
    <source>
        <dbReference type="Proteomes" id="UP000283269"/>
    </source>
</evidence>
<evidence type="ECO:0000256" key="3">
    <source>
        <dbReference type="SAM" id="MobiDB-lite"/>
    </source>
</evidence>
<feature type="transmembrane region" description="Helical" evidence="4">
    <location>
        <begin position="442"/>
        <end position="460"/>
    </location>
</feature>
<dbReference type="PANTHER" id="PTHR11360:SF287">
    <property type="entry name" value="MFS MONOCARBOXYLATE TRANSPORTER"/>
    <property type="match status" value="1"/>
</dbReference>
<keyword evidence="4" id="KW-0472">Membrane</keyword>
<dbReference type="Pfam" id="PF07690">
    <property type="entry name" value="MFS_1"/>
    <property type="match status" value="1"/>
</dbReference>
<dbReference type="Gene3D" id="1.20.1250.20">
    <property type="entry name" value="MFS general substrate transporter like domains"/>
    <property type="match status" value="2"/>
</dbReference>
<feature type="transmembrane region" description="Helical" evidence="4">
    <location>
        <begin position="195"/>
        <end position="216"/>
    </location>
</feature>
<comment type="similarity">
    <text evidence="2">Belongs to the major facilitator superfamily. Monocarboxylate porter (TC 2.A.1.13) family.</text>
</comment>
<feature type="transmembrane region" description="Helical" evidence="4">
    <location>
        <begin position="137"/>
        <end position="155"/>
    </location>
</feature>
<accession>A0A409XJ25</accession>
<dbReference type="InParanoid" id="A0A409XJ25"/>
<dbReference type="AlphaFoldDB" id="A0A409XJ25"/>
<dbReference type="InterPro" id="IPR020846">
    <property type="entry name" value="MFS_dom"/>
</dbReference>
<dbReference type="SUPFAM" id="SSF103473">
    <property type="entry name" value="MFS general substrate transporter"/>
    <property type="match status" value="1"/>
</dbReference>
<feature type="transmembrane region" description="Helical" evidence="4">
    <location>
        <begin position="275"/>
        <end position="297"/>
    </location>
</feature>
<dbReference type="OrthoDB" id="2213137at2759"/>
<dbReference type="Proteomes" id="UP000283269">
    <property type="component" value="Unassembled WGS sequence"/>
</dbReference>
<gene>
    <name evidence="6" type="ORF">CVT25_010164</name>
</gene>
<name>A0A409XJ25_PSICY</name>
<organism evidence="6 7">
    <name type="scientific">Psilocybe cyanescens</name>
    <dbReference type="NCBI Taxonomy" id="93625"/>
    <lineage>
        <taxon>Eukaryota</taxon>
        <taxon>Fungi</taxon>
        <taxon>Dikarya</taxon>
        <taxon>Basidiomycota</taxon>
        <taxon>Agaricomycotina</taxon>
        <taxon>Agaricomycetes</taxon>
        <taxon>Agaricomycetidae</taxon>
        <taxon>Agaricales</taxon>
        <taxon>Agaricineae</taxon>
        <taxon>Strophariaceae</taxon>
        <taxon>Psilocybe</taxon>
    </lineage>
</organism>
<feature type="transmembrane region" description="Helical" evidence="4">
    <location>
        <begin position="100"/>
        <end position="125"/>
    </location>
</feature>
<feature type="domain" description="Major facilitator superfamily (MFS) profile" evidence="5">
    <location>
        <begin position="66"/>
        <end position="463"/>
    </location>
</feature>
<keyword evidence="7" id="KW-1185">Reference proteome</keyword>
<dbReference type="InterPro" id="IPR050327">
    <property type="entry name" value="Proton-linked_MCT"/>
</dbReference>
<evidence type="ECO:0000256" key="4">
    <source>
        <dbReference type="SAM" id="Phobius"/>
    </source>
</evidence>
<dbReference type="GO" id="GO:0016020">
    <property type="term" value="C:membrane"/>
    <property type="evidence" value="ECO:0007669"/>
    <property type="project" value="UniProtKB-SubCell"/>
</dbReference>
<feature type="transmembrane region" description="Helical" evidence="4">
    <location>
        <begin position="309"/>
        <end position="328"/>
    </location>
</feature>
<feature type="transmembrane region" description="Helical" evidence="4">
    <location>
        <begin position="340"/>
        <end position="359"/>
    </location>
</feature>
<keyword evidence="4" id="KW-1133">Transmembrane helix</keyword>
<feature type="transmembrane region" description="Helical" evidence="4">
    <location>
        <begin position="228"/>
        <end position="246"/>
    </location>
</feature>